<dbReference type="PANTHER" id="PTHR47506:SF6">
    <property type="entry name" value="HTH-TYPE TRANSCRIPTIONAL REPRESSOR NEMR"/>
    <property type="match status" value="1"/>
</dbReference>
<name>A0ABY4S2G2_9BACL</name>
<dbReference type="Gene3D" id="1.10.357.10">
    <property type="entry name" value="Tetracycline Repressor, domain 2"/>
    <property type="match status" value="1"/>
</dbReference>
<keyword evidence="7" id="KW-1185">Reference proteome</keyword>
<dbReference type="RefSeq" id="WP_249863016.1">
    <property type="nucleotide sequence ID" value="NZ_CP027059.1"/>
</dbReference>
<dbReference type="InterPro" id="IPR036271">
    <property type="entry name" value="Tet_transcr_reg_TetR-rel_C_sf"/>
</dbReference>
<keyword evidence="3" id="KW-0804">Transcription</keyword>
<evidence type="ECO:0000256" key="2">
    <source>
        <dbReference type="ARBA" id="ARBA00023125"/>
    </source>
</evidence>
<accession>A0ABY4S2G2</accession>
<dbReference type="Pfam" id="PF00440">
    <property type="entry name" value="TetR_N"/>
    <property type="match status" value="1"/>
</dbReference>
<dbReference type="SUPFAM" id="SSF48498">
    <property type="entry name" value="Tetracyclin repressor-like, C-terminal domain"/>
    <property type="match status" value="1"/>
</dbReference>
<evidence type="ECO:0000256" key="1">
    <source>
        <dbReference type="ARBA" id="ARBA00023015"/>
    </source>
</evidence>
<dbReference type="InterPro" id="IPR001647">
    <property type="entry name" value="HTH_TetR"/>
</dbReference>
<reference evidence="6" key="1">
    <citation type="submission" date="2018-02" db="EMBL/GenBank/DDBJ databases">
        <authorList>
            <person name="Kim S.-K."/>
            <person name="Jung H.-I."/>
            <person name="Lee S.-W."/>
        </authorList>
    </citation>
    <scope>NUCLEOTIDE SEQUENCE</scope>
    <source>
        <strain evidence="6">SK3146</strain>
    </source>
</reference>
<organism evidence="6 7">
    <name type="scientific">Paenibacillus konkukensis</name>
    <dbReference type="NCBI Taxonomy" id="2020716"/>
    <lineage>
        <taxon>Bacteria</taxon>
        <taxon>Bacillati</taxon>
        <taxon>Bacillota</taxon>
        <taxon>Bacilli</taxon>
        <taxon>Bacillales</taxon>
        <taxon>Paenibacillaceae</taxon>
        <taxon>Paenibacillus</taxon>
    </lineage>
</organism>
<keyword evidence="2 4" id="KW-0238">DNA-binding</keyword>
<evidence type="ECO:0000256" key="3">
    <source>
        <dbReference type="ARBA" id="ARBA00023163"/>
    </source>
</evidence>
<evidence type="ECO:0000256" key="4">
    <source>
        <dbReference type="PROSITE-ProRule" id="PRU00335"/>
    </source>
</evidence>
<dbReference type="PROSITE" id="PS50977">
    <property type="entry name" value="HTH_TETR_2"/>
    <property type="match status" value="1"/>
</dbReference>
<proteinExistence type="predicted"/>
<dbReference type="Proteomes" id="UP001057134">
    <property type="component" value="Chromosome"/>
</dbReference>
<evidence type="ECO:0000313" key="6">
    <source>
        <dbReference type="EMBL" id="UQZ87568.1"/>
    </source>
</evidence>
<reference evidence="6" key="2">
    <citation type="journal article" date="2021" name="J Anim Sci Technol">
        <title>Complete genome sequence of Paenibacillus konkukensis sp. nov. SK3146 as a potential probiotic strain.</title>
        <authorList>
            <person name="Jung H.I."/>
            <person name="Park S."/>
            <person name="Niu K.M."/>
            <person name="Lee S.W."/>
            <person name="Kothari D."/>
            <person name="Yi K.J."/>
            <person name="Kim S.K."/>
        </authorList>
    </citation>
    <scope>NUCLEOTIDE SEQUENCE</scope>
    <source>
        <strain evidence="6">SK3146</strain>
    </source>
</reference>
<feature type="DNA-binding region" description="H-T-H motif" evidence="4">
    <location>
        <begin position="31"/>
        <end position="50"/>
    </location>
</feature>
<evidence type="ECO:0000313" key="7">
    <source>
        <dbReference type="Proteomes" id="UP001057134"/>
    </source>
</evidence>
<keyword evidence="1" id="KW-0805">Transcription regulation</keyword>
<evidence type="ECO:0000259" key="5">
    <source>
        <dbReference type="PROSITE" id="PS50977"/>
    </source>
</evidence>
<dbReference type="EMBL" id="CP027059">
    <property type="protein sequence ID" value="UQZ87568.1"/>
    <property type="molecule type" value="Genomic_DNA"/>
</dbReference>
<gene>
    <name evidence="6" type="ORF">SK3146_06870</name>
</gene>
<sequence length="203" mass="23316">MKRELKRQQTWQLLLDTTQELIREKGCAKTTFSDIMERSGLSKGAIFHYVKSKDELLAMILQQKLEETNSRFFEGVIHEDGEVRFAGPMGAIANSLPVLEESRDITNQIFMYLLGRSDESAVEEIRRFYEQAAQFSRKWIETGQEHGVIPQSVNADKTADLFMLISFGLRVRGFIASDKKAFQIGDFTKLMVDILQPEKKSDR</sequence>
<dbReference type="PRINTS" id="PR00455">
    <property type="entry name" value="HTHTETR"/>
</dbReference>
<dbReference type="InterPro" id="IPR009057">
    <property type="entry name" value="Homeodomain-like_sf"/>
</dbReference>
<protein>
    <submittedName>
        <fullName evidence="6">Transcriptional regulator BetI</fullName>
    </submittedName>
</protein>
<dbReference type="PANTHER" id="PTHR47506">
    <property type="entry name" value="TRANSCRIPTIONAL REGULATORY PROTEIN"/>
    <property type="match status" value="1"/>
</dbReference>
<feature type="domain" description="HTH tetR-type" evidence="5">
    <location>
        <begin position="8"/>
        <end position="68"/>
    </location>
</feature>
<dbReference type="SUPFAM" id="SSF46689">
    <property type="entry name" value="Homeodomain-like"/>
    <property type="match status" value="1"/>
</dbReference>